<organism evidence="1">
    <name type="scientific">Anguilla anguilla</name>
    <name type="common">European freshwater eel</name>
    <name type="synonym">Muraena anguilla</name>
    <dbReference type="NCBI Taxonomy" id="7936"/>
    <lineage>
        <taxon>Eukaryota</taxon>
        <taxon>Metazoa</taxon>
        <taxon>Chordata</taxon>
        <taxon>Craniata</taxon>
        <taxon>Vertebrata</taxon>
        <taxon>Euteleostomi</taxon>
        <taxon>Actinopterygii</taxon>
        <taxon>Neopterygii</taxon>
        <taxon>Teleostei</taxon>
        <taxon>Anguilliformes</taxon>
        <taxon>Anguillidae</taxon>
        <taxon>Anguilla</taxon>
    </lineage>
</organism>
<evidence type="ECO:0000313" key="1">
    <source>
        <dbReference type="EMBL" id="JAH99436.1"/>
    </source>
</evidence>
<proteinExistence type="predicted"/>
<name>A0A0E9XAG9_ANGAN</name>
<sequence length="37" mass="4205">MKFYGIFAKGHPTVSHFSNAIYHQGLNWGVTASTHLW</sequence>
<dbReference type="EMBL" id="GBXM01009141">
    <property type="protein sequence ID" value="JAH99436.1"/>
    <property type="molecule type" value="Transcribed_RNA"/>
</dbReference>
<dbReference type="AlphaFoldDB" id="A0A0E9XAG9"/>
<reference evidence="1" key="2">
    <citation type="journal article" date="2015" name="Fish Shellfish Immunol.">
        <title>Early steps in the European eel (Anguilla anguilla)-Vibrio vulnificus interaction in the gills: Role of the RtxA13 toxin.</title>
        <authorList>
            <person name="Callol A."/>
            <person name="Pajuelo D."/>
            <person name="Ebbesson L."/>
            <person name="Teles M."/>
            <person name="MacKenzie S."/>
            <person name="Amaro C."/>
        </authorList>
    </citation>
    <scope>NUCLEOTIDE SEQUENCE</scope>
</reference>
<accession>A0A0E9XAG9</accession>
<reference evidence="1" key="1">
    <citation type="submission" date="2014-11" db="EMBL/GenBank/DDBJ databases">
        <authorList>
            <person name="Amaro Gonzalez C."/>
        </authorList>
    </citation>
    <scope>NUCLEOTIDE SEQUENCE</scope>
</reference>
<protein>
    <submittedName>
        <fullName evidence="1">Uncharacterized protein</fullName>
    </submittedName>
</protein>